<name>A0A412Z5L5_9FIRM</name>
<organism evidence="1 2">
    <name type="scientific">Enterocloster bolteae</name>
    <dbReference type="NCBI Taxonomy" id="208479"/>
    <lineage>
        <taxon>Bacteria</taxon>
        <taxon>Bacillati</taxon>
        <taxon>Bacillota</taxon>
        <taxon>Clostridia</taxon>
        <taxon>Lachnospirales</taxon>
        <taxon>Lachnospiraceae</taxon>
        <taxon>Enterocloster</taxon>
    </lineage>
</organism>
<evidence type="ECO:0000313" key="1">
    <source>
        <dbReference type="EMBL" id="RGV75279.1"/>
    </source>
</evidence>
<dbReference type="Proteomes" id="UP000284543">
    <property type="component" value="Unassembled WGS sequence"/>
</dbReference>
<comment type="caution">
    <text evidence="1">The sequence shown here is derived from an EMBL/GenBank/DDBJ whole genome shotgun (WGS) entry which is preliminary data.</text>
</comment>
<accession>A0A412Z5L5</accession>
<dbReference type="EMBL" id="QRZM01000005">
    <property type="protein sequence ID" value="RGV75279.1"/>
    <property type="molecule type" value="Genomic_DNA"/>
</dbReference>
<gene>
    <name evidence="1" type="ORF">DWW02_13230</name>
</gene>
<sequence>MRINLGLNLVSSQPLFSVGVGNLPETYGANKFRKASLLTCYQNTGKGRLPVGYQRNARRAGEPVSTERKHIRQFTLTYYFR</sequence>
<proteinExistence type="predicted"/>
<evidence type="ECO:0000313" key="2">
    <source>
        <dbReference type="Proteomes" id="UP000284543"/>
    </source>
</evidence>
<protein>
    <submittedName>
        <fullName evidence="1">Uncharacterized protein</fullName>
    </submittedName>
</protein>
<reference evidence="1 2" key="1">
    <citation type="submission" date="2018-08" db="EMBL/GenBank/DDBJ databases">
        <title>A genome reference for cultivated species of the human gut microbiota.</title>
        <authorList>
            <person name="Zou Y."/>
            <person name="Xue W."/>
            <person name="Luo G."/>
        </authorList>
    </citation>
    <scope>NUCLEOTIDE SEQUENCE [LARGE SCALE GENOMIC DNA]</scope>
    <source>
        <strain evidence="1 2">AF14-18</strain>
    </source>
</reference>
<dbReference type="AlphaFoldDB" id="A0A412Z5L5"/>